<dbReference type="EMBL" id="LAZR01006619">
    <property type="protein sequence ID" value="KKM90841.1"/>
    <property type="molecule type" value="Genomic_DNA"/>
</dbReference>
<name>A0A0F9LUV9_9ZZZZ</name>
<protein>
    <submittedName>
        <fullName evidence="1">Uncharacterized protein</fullName>
    </submittedName>
</protein>
<sequence>MMALTREDAEKVAALVAGLVDMAYHRGATLGTVIWDLKASFPEYVWIDHEDYAELAPEERTANMVVITPAWMMPDDNGEEEE</sequence>
<proteinExistence type="predicted"/>
<accession>A0A0F9LUV9</accession>
<dbReference type="AlphaFoldDB" id="A0A0F9LUV9"/>
<reference evidence="1" key="1">
    <citation type="journal article" date="2015" name="Nature">
        <title>Complex archaea that bridge the gap between prokaryotes and eukaryotes.</title>
        <authorList>
            <person name="Spang A."/>
            <person name="Saw J.H."/>
            <person name="Jorgensen S.L."/>
            <person name="Zaremba-Niedzwiedzka K."/>
            <person name="Martijn J."/>
            <person name="Lind A.E."/>
            <person name="van Eijk R."/>
            <person name="Schleper C."/>
            <person name="Guy L."/>
            <person name="Ettema T.J."/>
        </authorList>
    </citation>
    <scope>NUCLEOTIDE SEQUENCE</scope>
</reference>
<gene>
    <name evidence="1" type="ORF">LCGC14_1234480</name>
</gene>
<evidence type="ECO:0000313" key="1">
    <source>
        <dbReference type="EMBL" id="KKM90841.1"/>
    </source>
</evidence>
<comment type="caution">
    <text evidence="1">The sequence shown here is derived from an EMBL/GenBank/DDBJ whole genome shotgun (WGS) entry which is preliminary data.</text>
</comment>
<organism evidence="1">
    <name type="scientific">marine sediment metagenome</name>
    <dbReference type="NCBI Taxonomy" id="412755"/>
    <lineage>
        <taxon>unclassified sequences</taxon>
        <taxon>metagenomes</taxon>
        <taxon>ecological metagenomes</taxon>
    </lineage>
</organism>